<dbReference type="PANTHER" id="PTHR43280:SF28">
    <property type="entry name" value="HTH-TYPE TRANSCRIPTIONAL ACTIVATOR RHAS"/>
    <property type="match status" value="1"/>
</dbReference>
<keyword evidence="1" id="KW-0805">Transcription regulation</keyword>
<dbReference type="SMART" id="SM00342">
    <property type="entry name" value="HTH_ARAC"/>
    <property type="match status" value="1"/>
</dbReference>
<dbReference type="PANTHER" id="PTHR43280">
    <property type="entry name" value="ARAC-FAMILY TRANSCRIPTIONAL REGULATOR"/>
    <property type="match status" value="1"/>
</dbReference>
<name>A0ABS6D9S4_9FIRM</name>
<dbReference type="PROSITE" id="PS01124">
    <property type="entry name" value="HTH_ARAC_FAMILY_2"/>
    <property type="match status" value="1"/>
</dbReference>
<feature type="domain" description="HTH araC/xylS-type" evidence="4">
    <location>
        <begin position="235"/>
        <end position="332"/>
    </location>
</feature>
<evidence type="ECO:0000256" key="1">
    <source>
        <dbReference type="ARBA" id="ARBA00023015"/>
    </source>
</evidence>
<protein>
    <submittedName>
        <fullName evidence="5">AraC family transcriptional regulator</fullName>
    </submittedName>
</protein>
<keyword evidence="2" id="KW-0238">DNA-binding</keyword>
<accession>A0ABS6D9S4</accession>
<keyword evidence="6" id="KW-1185">Reference proteome</keyword>
<evidence type="ECO:0000256" key="3">
    <source>
        <dbReference type="ARBA" id="ARBA00023163"/>
    </source>
</evidence>
<dbReference type="InterPro" id="IPR018060">
    <property type="entry name" value="HTH_AraC"/>
</dbReference>
<reference evidence="5 6" key="1">
    <citation type="submission" date="2021-06" db="EMBL/GenBank/DDBJ databases">
        <title>Faecalicatena sp. nov. isolated from porcine feces.</title>
        <authorList>
            <person name="Oh B.S."/>
            <person name="Lee J.H."/>
        </authorList>
    </citation>
    <scope>NUCLEOTIDE SEQUENCE [LARGE SCALE GENOMIC DNA]</scope>
    <source>
        <strain evidence="5 6">AGMB00832</strain>
    </source>
</reference>
<dbReference type="Pfam" id="PF02311">
    <property type="entry name" value="AraC_binding"/>
    <property type="match status" value="1"/>
</dbReference>
<dbReference type="PROSITE" id="PS00041">
    <property type="entry name" value="HTH_ARAC_FAMILY_1"/>
    <property type="match status" value="1"/>
</dbReference>
<proteinExistence type="predicted"/>
<dbReference type="Proteomes" id="UP000723714">
    <property type="component" value="Unassembled WGS sequence"/>
</dbReference>
<dbReference type="InterPro" id="IPR018062">
    <property type="entry name" value="HTH_AraC-typ_CS"/>
</dbReference>
<sequence length="338" mass="39480">MYSPDELMQEFKQLSILEKIALETGEEDDIKLGEYLGTSDYRYVDGNIRELTQKYYFKGKEGITYSKHPFYIRSGMHRHDFFEMAYAYKGDFVQTINNTQMTIREGSLLLLDTYVSHSVGPVDENTIIVNILMTREYFSEKLMKRFSQNNLITEFIVSALYKNSLKGNYLHFSLDNNDEIRNYINAVLLELKHDNPGRDEIINSFMIILLTMLAREKNCVNDQPSGSRTTPSSVVSILDYMNKNYMNLTLEDAAGYFHFSPNYLSRLLKKYTGKTFISIILELKLEKTIFLLEHTDFSISRIAEIAGFRNMNYFYKLFEKKYGCTPKGYRGKLEESTR</sequence>
<evidence type="ECO:0000313" key="5">
    <source>
        <dbReference type="EMBL" id="MBU3878358.1"/>
    </source>
</evidence>
<evidence type="ECO:0000256" key="2">
    <source>
        <dbReference type="ARBA" id="ARBA00023125"/>
    </source>
</evidence>
<dbReference type="InterPro" id="IPR003313">
    <property type="entry name" value="AraC-bd"/>
</dbReference>
<dbReference type="EMBL" id="JABACJ020000032">
    <property type="protein sequence ID" value="MBU3878358.1"/>
    <property type="molecule type" value="Genomic_DNA"/>
</dbReference>
<gene>
    <name evidence="5" type="ORF">HGO97_021375</name>
</gene>
<keyword evidence="3" id="KW-0804">Transcription</keyword>
<dbReference type="RefSeq" id="WP_216245069.1">
    <property type="nucleotide sequence ID" value="NZ_JABACJ020000032.1"/>
</dbReference>
<evidence type="ECO:0000259" key="4">
    <source>
        <dbReference type="PROSITE" id="PS01124"/>
    </source>
</evidence>
<dbReference type="Pfam" id="PF12833">
    <property type="entry name" value="HTH_18"/>
    <property type="match status" value="1"/>
</dbReference>
<comment type="caution">
    <text evidence="5">The sequence shown here is derived from an EMBL/GenBank/DDBJ whole genome shotgun (WGS) entry which is preliminary data.</text>
</comment>
<organism evidence="5 6">
    <name type="scientific">Faecalicatena faecalis</name>
    <dbReference type="NCBI Taxonomy" id="2726362"/>
    <lineage>
        <taxon>Bacteria</taxon>
        <taxon>Bacillati</taxon>
        <taxon>Bacillota</taxon>
        <taxon>Clostridia</taxon>
        <taxon>Lachnospirales</taxon>
        <taxon>Lachnospiraceae</taxon>
        <taxon>Faecalicatena</taxon>
    </lineage>
</organism>
<evidence type="ECO:0000313" key="6">
    <source>
        <dbReference type="Proteomes" id="UP000723714"/>
    </source>
</evidence>